<sequence>MPDPRPSATVETICERIWLAIAERRLRPGARLKEEQLAEIFEVSRARIRQAFAMLERDGLILLVPNRGACVAEPTIDEARDVFFARRAIEGRVVERLCARIDAPGIARLRAHVEAERAAHAARDRSAIVRLSGAFHLLIAELSGAGYLQQVLRDLISRTSLITAVYQPQMVANCGPDEHADLVEAIAAGHTARAVALMAAHLDHVERDIDLQGAADPPRDLREALL</sequence>
<dbReference type="InterPro" id="IPR036390">
    <property type="entry name" value="WH_DNA-bd_sf"/>
</dbReference>
<dbReference type="Proteomes" id="UP000706333">
    <property type="component" value="Unassembled WGS sequence"/>
</dbReference>
<name>A0A934WHS2_9RHOB</name>
<dbReference type="SUPFAM" id="SSF46785">
    <property type="entry name" value="Winged helix' DNA-binding domain"/>
    <property type="match status" value="1"/>
</dbReference>
<evidence type="ECO:0000256" key="3">
    <source>
        <dbReference type="ARBA" id="ARBA00023163"/>
    </source>
</evidence>
<evidence type="ECO:0000256" key="2">
    <source>
        <dbReference type="ARBA" id="ARBA00023125"/>
    </source>
</evidence>
<dbReference type="GO" id="GO:0003700">
    <property type="term" value="F:DNA-binding transcription factor activity"/>
    <property type="evidence" value="ECO:0007669"/>
    <property type="project" value="InterPro"/>
</dbReference>
<dbReference type="InterPro" id="IPR008920">
    <property type="entry name" value="TF_FadR/GntR_C"/>
</dbReference>
<keyword evidence="6" id="KW-1185">Reference proteome</keyword>
<accession>A0A934WHS2</accession>
<keyword evidence="3" id="KW-0804">Transcription</keyword>
<dbReference type="InterPro" id="IPR000524">
    <property type="entry name" value="Tscrpt_reg_HTH_GntR"/>
</dbReference>
<dbReference type="Gene3D" id="1.10.10.10">
    <property type="entry name" value="Winged helix-like DNA-binding domain superfamily/Winged helix DNA-binding domain"/>
    <property type="match status" value="1"/>
</dbReference>
<evidence type="ECO:0000313" key="5">
    <source>
        <dbReference type="EMBL" id="MBK5925813.1"/>
    </source>
</evidence>
<reference evidence="5" key="1">
    <citation type="submission" date="2017-05" db="EMBL/GenBank/DDBJ databases">
        <authorList>
            <person name="Imhoff J.F."/>
            <person name="Rahn T."/>
            <person name="Kuenzel S."/>
            <person name="Neulinger S.C."/>
        </authorList>
    </citation>
    <scope>NUCLEOTIDE SEQUENCE</scope>
    <source>
        <strain evidence="5">LMG 28126</strain>
    </source>
</reference>
<dbReference type="PANTHER" id="PTHR43537:SF53">
    <property type="entry name" value="HTH-TYPE TRANSCRIPTIONAL REPRESSOR NANR"/>
    <property type="match status" value="1"/>
</dbReference>
<reference evidence="5" key="2">
    <citation type="journal article" date="2020" name="Microorganisms">
        <title>Osmotic Adaptation and Compatible Solute Biosynthesis of Phototrophic Bacteria as Revealed from Genome Analyses.</title>
        <authorList>
            <person name="Imhoff J.F."/>
            <person name="Rahn T."/>
            <person name="Kunzel S."/>
            <person name="Keller A."/>
            <person name="Neulinger S.C."/>
        </authorList>
    </citation>
    <scope>NUCLEOTIDE SEQUENCE</scope>
    <source>
        <strain evidence="5">LMG 28126</strain>
    </source>
</reference>
<dbReference type="Gene3D" id="1.20.120.530">
    <property type="entry name" value="GntR ligand-binding domain-like"/>
    <property type="match status" value="1"/>
</dbReference>
<dbReference type="SMART" id="SM00895">
    <property type="entry name" value="FCD"/>
    <property type="match status" value="1"/>
</dbReference>
<evidence type="ECO:0000259" key="4">
    <source>
        <dbReference type="PROSITE" id="PS50949"/>
    </source>
</evidence>
<dbReference type="Pfam" id="PF00392">
    <property type="entry name" value="GntR"/>
    <property type="match status" value="1"/>
</dbReference>
<feature type="domain" description="HTH gntR-type" evidence="4">
    <location>
        <begin position="7"/>
        <end position="74"/>
    </location>
</feature>
<dbReference type="PANTHER" id="PTHR43537">
    <property type="entry name" value="TRANSCRIPTIONAL REGULATOR, GNTR FAMILY"/>
    <property type="match status" value="1"/>
</dbReference>
<dbReference type="InterPro" id="IPR011711">
    <property type="entry name" value="GntR_C"/>
</dbReference>
<dbReference type="Pfam" id="PF07729">
    <property type="entry name" value="FCD"/>
    <property type="match status" value="1"/>
</dbReference>
<keyword evidence="1" id="KW-0805">Transcription regulation</keyword>
<dbReference type="EMBL" id="NHSD01000023">
    <property type="protein sequence ID" value="MBK5925813.1"/>
    <property type="molecule type" value="Genomic_DNA"/>
</dbReference>
<dbReference type="SMART" id="SM00345">
    <property type="entry name" value="HTH_GNTR"/>
    <property type="match status" value="1"/>
</dbReference>
<comment type="caution">
    <text evidence="5">The sequence shown here is derived from an EMBL/GenBank/DDBJ whole genome shotgun (WGS) entry which is preliminary data.</text>
</comment>
<dbReference type="RefSeq" id="WP_201155349.1">
    <property type="nucleotide sequence ID" value="NZ_NHSD01000023.1"/>
</dbReference>
<dbReference type="PRINTS" id="PR00035">
    <property type="entry name" value="HTHGNTR"/>
</dbReference>
<keyword evidence="2" id="KW-0238">DNA-binding</keyword>
<proteinExistence type="predicted"/>
<dbReference type="PROSITE" id="PS50949">
    <property type="entry name" value="HTH_GNTR"/>
    <property type="match status" value="1"/>
</dbReference>
<organism evidence="5 6">
    <name type="scientific">Rhodobaculum claviforme</name>
    <dbReference type="NCBI Taxonomy" id="1549854"/>
    <lineage>
        <taxon>Bacteria</taxon>
        <taxon>Pseudomonadati</taxon>
        <taxon>Pseudomonadota</taxon>
        <taxon>Alphaproteobacteria</taxon>
        <taxon>Rhodobacterales</taxon>
        <taxon>Paracoccaceae</taxon>
        <taxon>Rhodobaculum</taxon>
    </lineage>
</organism>
<dbReference type="SUPFAM" id="SSF48008">
    <property type="entry name" value="GntR ligand-binding domain-like"/>
    <property type="match status" value="1"/>
</dbReference>
<dbReference type="AlphaFoldDB" id="A0A934WHS2"/>
<gene>
    <name evidence="5" type="ORF">CCR87_00315</name>
</gene>
<protein>
    <submittedName>
        <fullName evidence="5">Transcriptional regulator</fullName>
    </submittedName>
</protein>
<evidence type="ECO:0000256" key="1">
    <source>
        <dbReference type="ARBA" id="ARBA00023015"/>
    </source>
</evidence>
<evidence type="ECO:0000313" key="6">
    <source>
        <dbReference type="Proteomes" id="UP000706333"/>
    </source>
</evidence>
<dbReference type="GO" id="GO:0003677">
    <property type="term" value="F:DNA binding"/>
    <property type="evidence" value="ECO:0007669"/>
    <property type="project" value="UniProtKB-KW"/>
</dbReference>
<dbReference type="InterPro" id="IPR036388">
    <property type="entry name" value="WH-like_DNA-bd_sf"/>
</dbReference>